<dbReference type="EMBL" id="KV453915">
    <property type="protein sequence ID" value="ODV77189.1"/>
    <property type="molecule type" value="Genomic_DNA"/>
</dbReference>
<dbReference type="OrthoDB" id="4031013at2759"/>
<dbReference type="Proteomes" id="UP000094285">
    <property type="component" value="Unassembled WGS sequence"/>
</dbReference>
<evidence type="ECO:0000313" key="1">
    <source>
        <dbReference type="EMBL" id="ODV77189.1"/>
    </source>
</evidence>
<proteinExistence type="predicted"/>
<evidence type="ECO:0000313" key="2">
    <source>
        <dbReference type="Proteomes" id="UP000094285"/>
    </source>
</evidence>
<reference evidence="2" key="1">
    <citation type="submission" date="2016-05" db="EMBL/GenBank/DDBJ databases">
        <title>Comparative genomics of biotechnologically important yeasts.</title>
        <authorList>
            <consortium name="DOE Joint Genome Institute"/>
            <person name="Riley R."/>
            <person name="Haridas S."/>
            <person name="Wolfe K.H."/>
            <person name="Lopes M.R."/>
            <person name="Hittinger C.T."/>
            <person name="Goker M."/>
            <person name="Salamov A."/>
            <person name="Wisecaver J."/>
            <person name="Long T.M."/>
            <person name="Aerts A.L."/>
            <person name="Barry K."/>
            <person name="Choi C."/>
            <person name="Clum A."/>
            <person name="Coughlan A.Y."/>
            <person name="Deshpande S."/>
            <person name="Douglass A.P."/>
            <person name="Hanson S.J."/>
            <person name="Klenk H.-P."/>
            <person name="Labutti K."/>
            <person name="Lapidus A."/>
            <person name="Lindquist E."/>
            <person name="Lipzen A."/>
            <person name="Meier-Kolthoff J.P."/>
            <person name="Ohm R.A."/>
            <person name="Otillar R.P."/>
            <person name="Pangilinan J."/>
            <person name="Peng Y."/>
            <person name="Rokas A."/>
            <person name="Rosa C.A."/>
            <person name="Scheuner C."/>
            <person name="Sibirny A.A."/>
            <person name="Slot J.C."/>
            <person name="Stielow J.B."/>
            <person name="Sun H."/>
            <person name="Kurtzman C.P."/>
            <person name="Blackwell M."/>
            <person name="Grigoriev I.V."/>
            <person name="Jeffries T.W."/>
        </authorList>
    </citation>
    <scope>NUCLEOTIDE SEQUENCE [LARGE SCALE GENOMIC DNA]</scope>
    <source>
        <strain evidence="2">NRRL Y-17324</strain>
    </source>
</reference>
<accession>A0A1E4SCG0</accession>
<dbReference type="RefSeq" id="XP_020062311.1">
    <property type="nucleotide sequence ID" value="XM_020210458.1"/>
</dbReference>
<sequence>MATINPPGDHHHHLAQTPAPTGISASALTDDKHQISFQYANECDLEIHCSPFGLSGLYIKVTGTNLMGIGLAMGLITGSTKGLIHYNDLNDLIDQKYKLYVIVDDEGMLRIDFTKIFTLHKDKPEDKDAKDEEEVPTLIFRGKCPEGRPDNIEPFIGIFSFERED</sequence>
<dbReference type="AlphaFoldDB" id="A0A1E4SCG0"/>
<protein>
    <submittedName>
        <fullName evidence="1">Uncharacterized protein</fullName>
    </submittedName>
</protein>
<organism evidence="1 2">
    <name type="scientific">Suhomyces tanzawaensis NRRL Y-17324</name>
    <dbReference type="NCBI Taxonomy" id="984487"/>
    <lineage>
        <taxon>Eukaryota</taxon>
        <taxon>Fungi</taxon>
        <taxon>Dikarya</taxon>
        <taxon>Ascomycota</taxon>
        <taxon>Saccharomycotina</taxon>
        <taxon>Pichiomycetes</taxon>
        <taxon>Debaryomycetaceae</taxon>
        <taxon>Suhomyces</taxon>
    </lineage>
</organism>
<gene>
    <name evidence="1" type="ORF">CANTADRAFT_55552</name>
</gene>
<name>A0A1E4SCG0_9ASCO</name>
<keyword evidence="2" id="KW-1185">Reference proteome</keyword>
<dbReference type="GeneID" id="30984594"/>